<dbReference type="AlphaFoldDB" id="A0A8I3X1L4"/>
<dbReference type="InterPro" id="IPR001921">
    <property type="entry name" value="Ribosomal_eL8_euk"/>
</dbReference>
<dbReference type="GO" id="GO:0003723">
    <property type="term" value="F:RNA binding"/>
    <property type="evidence" value="ECO:0007669"/>
    <property type="project" value="UniProtKB-UniRule"/>
</dbReference>
<dbReference type="Gene3D" id="3.30.1330.30">
    <property type="match status" value="1"/>
</dbReference>
<dbReference type="PRINTS" id="PR00882">
    <property type="entry name" value="RIBOSOMALL7A"/>
</dbReference>
<keyword evidence="1" id="KW-0689">Ribosomal protein</keyword>
<accession>A0A8I3X1L4</accession>
<keyword evidence="1" id="KW-0687">Ribonucleoprotein</keyword>
<reference evidence="2" key="2">
    <citation type="submission" date="2025-08" db="UniProtKB">
        <authorList>
            <consortium name="Ensembl"/>
        </authorList>
    </citation>
    <scope>IDENTIFICATION</scope>
</reference>
<keyword evidence="3" id="KW-1185">Reference proteome</keyword>
<comment type="function">
    <text evidence="1">Component of the ribosome.</text>
</comment>
<evidence type="ECO:0000313" key="2">
    <source>
        <dbReference type="Ensembl" id="ENSCJAP00000084510.1"/>
    </source>
</evidence>
<dbReference type="GeneTree" id="ENSGT00940000155193"/>
<organism evidence="2 3">
    <name type="scientific">Callithrix jacchus</name>
    <name type="common">White-tufted-ear marmoset</name>
    <name type="synonym">Simia Jacchus</name>
    <dbReference type="NCBI Taxonomy" id="9483"/>
    <lineage>
        <taxon>Eukaryota</taxon>
        <taxon>Metazoa</taxon>
        <taxon>Chordata</taxon>
        <taxon>Craniata</taxon>
        <taxon>Vertebrata</taxon>
        <taxon>Euteleostomi</taxon>
        <taxon>Mammalia</taxon>
        <taxon>Eutheria</taxon>
        <taxon>Euarchontoglires</taxon>
        <taxon>Primates</taxon>
        <taxon>Haplorrhini</taxon>
        <taxon>Platyrrhini</taxon>
        <taxon>Cebidae</taxon>
        <taxon>Callitrichinae</taxon>
        <taxon>Callithrix</taxon>
        <taxon>Callithrix</taxon>
    </lineage>
</organism>
<protein>
    <recommendedName>
        <fullName evidence="1">60S ribosomal protein L7a</fullName>
    </recommendedName>
</protein>
<proteinExistence type="inferred from homology"/>
<dbReference type="FunFam" id="3.30.1330.30:FF:000112">
    <property type="entry name" value="Uncharacterized protein"/>
    <property type="match status" value="1"/>
</dbReference>
<evidence type="ECO:0000256" key="1">
    <source>
        <dbReference type="RuleBase" id="RU367042"/>
    </source>
</evidence>
<dbReference type="Ensembl" id="ENSCJAT00000147451.1">
    <property type="protein sequence ID" value="ENSCJAP00000084510.1"/>
    <property type="gene ID" value="ENSCJAG00000072929.1"/>
</dbReference>
<dbReference type="Proteomes" id="UP000008225">
    <property type="component" value="Chromosome 8"/>
</dbReference>
<dbReference type="GO" id="GO:0022625">
    <property type="term" value="C:cytosolic large ribosomal subunit"/>
    <property type="evidence" value="ECO:0007669"/>
    <property type="project" value="UniProtKB-UniRule"/>
</dbReference>
<sequence length="155" mass="17332">SGGPFPCIIKGKPKLGRVLHRKTCTTVTFTQVNWEDKGALAKLVEAIRTNYNNRYDEICHHCRGNVLGPKSVAHITTFEKGLASEWAHELILAKETEGKSTREGSLPNKNIRLHKQKVSTCLPSCPEHGHGDRSHSSYILARKMTKKLALKSLDY</sequence>
<comment type="similarity">
    <text evidence="1">Belongs to the eukaryotic ribosomal protein eL8 family.</text>
</comment>
<dbReference type="InterPro" id="IPR029064">
    <property type="entry name" value="Ribosomal_eL30-like_sf"/>
</dbReference>
<name>A0A8I3X1L4_CALJA</name>
<dbReference type="SUPFAM" id="SSF55315">
    <property type="entry name" value="L30e-like"/>
    <property type="match status" value="1"/>
</dbReference>
<reference evidence="2" key="3">
    <citation type="submission" date="2025-09" db="UniProtKB">
        <authorList>
            <consortium name="Ensembl"/>
        </authorList>
    </citation>
    <scope>IDENTIFICATION</scope>
</reference>
<reference evidence="2 3" key="1">
    <citation type="submission" date="2009-03" db="EMBL/GenBank/DDBJ databases">
        <authorList>
            <person name="Warren W."/>
            <person name="Ye L."/>
            <person name="Minx P."/>
            <person name="Worley K."/>
            <person name="Gibbs R."/>
            <person name="Wilson R.K."/>
        </authorList>
    </citation>
    <scope>NUCLEOTIDE SEQUENCE [LARGE SCALE GENOMIC DNA]</scope>
</reference>
<evidence type="ECO:0000313" key="3">
    <source>
        <dbReference type="Proteomes" id="UP000008225"/>
    </source>
</evidence>